<feature type="transmembrane region" description="Helical" evidence="1">
    <location>
        <begin position="33"/>
        <end position="50"/>
    </location>
</feature>
<dbReference type="AlphaFoldDB" id="A0A1F6EKM6"/>
<reference evidence="2 3" key="1">
    <citation type="journal article" date="2016" name="Nat. Commun.">
        <title>Thousands of microbial genomes shed light on interconnected biogeochemical processes in an aquifer system.</title>
        <authorList>
            <person name="Anantharaman K."/>
            <person name="Brown C.T."/>
            <person name="Hug L.A."/>
            <person name="Sharon I."/>
            <person name="Castelle C.J."/>
            <person name="Probst A.J."/>
            <person name="Thomas B.C."/>
            <person name="Singh A."/>
            <person name="Wilkins M.J."/>
            <person name="Karaoz U."/>
            <person name="Brodie E.L."/>
            <person name="Williams K.H."/>
            <person name="Hubbard S.S."/>
            <person name="Banfield J.F."/>
        </authorList>
    </citation>
    <scope>NUCLEOTIDE SEQUENCE [LARGE SCALE GENOMIC DNA]</scope>
</reference>
<name>A0A1F6EKM6_9BACT</name>
<comment type="caution">
    <text evidence="2">The sequence shown here is derived from an EMBL/GenBank/DDBJ whole genome shotgun (WGS) entry which is preliminary data.</text>
</comment>
<feature type="transmembrane region" description="Helical" evidence="1">
    <location>
        <begin position="9"/>
        <end position="27"/>
    </location>
</feature>
<dbReference type="Proteomes" id="UP000178427">
    <property type="component" value="Unassembled WGS sequence"/>
</dbReference>
<dbReference type="STRING" id="1798513.A3A40_00185"/>
<evidence type="ECO:0000313" key="2">
    <source>
        <dbReference type="EMBL" id="OGG74197.1"/>
    </source>
</evidence>
<proteinExistence type="predicted"/>
<keyword evidence="1" id="KW-0472">Membrane</keyword>
<evidence type="ECO:0000256" key="1">
    <source>
        <dbReference type="SAM" id="Phobius"/>
    </source>
</evidence>
<accession>A0A1F6EKM6</accession>
<keyword evidence="1" id="KW-1133">Transmembrane helix</keyword>
<gene>
    <name evidence="2" type="ORF">A3A40_00185</name>
</gene>
<keyword evidence="1" id="KW-0812">Transmembrane</keyword>
<sequence>MTSRLTDAAVNAVILMIVGLGKFLAWFLNFKAVYYPLTAIAIVGAGFYFWQAEPFKPAPPTRFEIVQRAQVTIDTVLAEHLATLAADDGQTDQQHKFMAHAALNYSEKHGGLSIKHIYEGKLTLAAPSQEGSMMPRYIRVADVGSADNAAKAVKEAIRILTGDNRKQDWKAFPCLQEIQRYIRPEKWGTWQLFYGNEKKMRDEGWVLLYENTLEKAKYFGPPGSTAKCQ</sequence>
<dbReference type="EMBL" id="MFMA01000001">
    <property type="protein sequence ID" value="OGG74197.1"/>
    <property type="molecule type" value="Genomic_DNA"/>
</dbReference>
<protein>
    <submittedName>
        <fullName evidence="2">Uncharacterized protein</fullName>
    </submittedName>
</protein>
<organism evidence="2 3">
    <name type="scientific">Candidatus Kaiserbacteria bacterium RIFCSPLOWO2_01_FULL_54_20</name>
    <dbReference type="NCBI Taxonomy" id="1798513"/>
    <lineage>
        <taxon>Bacteria</taxon>
        <taxon>Candidatus Kaiseribacteriota</taxon>
    </lineage>
</organism>
<evidence type="ECO:0000313" key="3">
    <source>
        <dbReference type="Proteomes" id="UP000178427"/>
    </source>
</evidence>